<organism evidence="2 3">
    <name type="scientific">Xylaria hypoxylon</name>
    <dbReference type="NCBI Taxonomy" id="37992"/>
    <lineage>
        <taxon>Eukaryota</taxon>
        <taxon>Fungi</taxon>
        <taxon>Dikarya</taxon>
        <taxon>Ascomycota</taxon>
        <taxon>Pezizomycotina</taxon>
        <taxon>Sordariomycetes</taxon>
        <taxon>Xylariomycetidae</taxon>
        <taxon>Xylariales</taxon>
        <taxon>Xylariaceae</taxon>
        <taxon>Xylaria</taxon>
    </lineage>
</organism>
<evidence type="ECO:0000313" key="3">
    <source>
        <dbReference type="Proteomes" id="UP000297716"/>
    </source>
</evidence>
<dbReference type="Proteomes" id="UP000297716">
    <property type="component" value="Unassembled WGS sequence"/>
</dbReference>
<accession>A0A4Z0YUV6</accession>
<feature type="chain" id="PRO_5021369489" description="AA1-like domain-containing protein" evidence="1">
    <location>
        <begin position="18"/>
        <end position="110"/>
    </location>
</feature>
<name>A0A4Z0YUV6_9PEZI</name>
<evidence type="ECO:0008006" key="4">
    <source>
        <dbReference type="Google" id="ProtNLM"/>
    </source>
</evidence>
<dbReference type="AlphaFoldDB" id="A0A4Z0YUV6"/>
<proteinExistence type="predicted"/>
<sequence length="110" mass="12200">MRASTLTLLSAATLASAAFEDANIVVERSLGCGKGYENTTVQVSIEHDYANPEILNQVSSLYQVDAEYTYFCFAYKPDGSFYSDEWFGLDKPLHLSTKNVVVEAITCRVE</sequence>
<evidence type="ECO:0000256" key="1">
    <source>
        <dbReference type="SAM" id="SignalP"/>
    </source>
</evidence>
<evidence type="ECO:0000313" key="2">
    <source>
        <dbReference type="EMBL" id="TGJ87864.1"/>
    </source>
</evidence>
<comment type="caution">
    <text evidence="2">The sequence shown here is derived from an EMBL/GenBank/DDBJ whole genome shotgun (WGS) entry which is preliminary data.</text>
</comment>
<dbReference type="OrthoDB" id="4683366at2759"/>
<dbReference type="EMBL" id="SKBN01000009">
    <property type="protein sequence ID" value="TGJ87864.1"/>
    <property type="molecule type" value="Genomic_DNA"/>
</dbReference>
<keyword evidence="1" id="KW-0732">Signal</keyword>
<gene>
    <name evidence="2" type="ORF">E0Z10_g950</name>
</gene>
<protein>
    <recommendedName>
        <fullName evidence="4">AA1-like domain-containing protein</fullName>
    </recommendedName>
</protein>
<feature type="signal peptide" evidence="1">
    <location>
        <begin position="1"/>
        <end position="17"/>
    </location>
</feature>
<reference evidence="2 3" key="1">
    <citation type="submission" date="2019-03" db="EMBL/GenBank/DDBJ databases">
        <title>Draft genome sequence of Xylaria hypoxylon DSM 108379, a ubiquitous saprotrophic-parasitic fungi on hardwood.</title>
        <authorList>
            <person name="Buettner E."/>
            <person name="Leonhardt S."/>
            <person name="Gebauer A.M."/>
            <person name="Liers C."/>
            <person name="Hofrichter M."/>
            <person name="Kellner H."/>
        </authorList>
    </citation>
    <scope>NUCLEOTIDE SEQUENCE [LARGE SCALE GENOMIC DNA]</scope>
    <source>
        <strain evidence="2 3">DSM 108379</strain>
    </source>
</reference>
<keyword evidence="3" id="KW-1185">Reference proteome</keyword>